<feature type="domain" description="Peptidase M10 serralysin C-terminal" evidence="6">
    <location>
        <begin position="109"/>
        <end position="189"/>
    </location>
</feature>
<evidence type="ECO:0000256" key="2">
    <source>
        <dbReference type="ARBA" id="ARBA00004613"/>
    </source>
</evidence>
<dbReference type="Pfam" id="PF08548">
    <property type="entry name" value="Peptidase_M10_C"/>
    <property type="match status" value="1"/>
</dbReference>
<feature type="region of interest" description="Disordered" evidence="5">
    <location>
        <begin position="265"/>
        <end position="317"/>
    </location>
</feature>
<dbReference type="PRINTS" id="PR00313">
    <property type="entry name" value="CABNDNGRPT"/>
</dbReference>
<reference evidence="7 8" key="1">
    <citation type="journal article" date="2010" name="Science">
        <title>Genomic analysis of organismal complexity in the multicellular green alga Volvox carteri.</title>
        <authorList>
            <person name="Prochnik S.E."/>
            <person name="Umen J."/>
            <person name="Nedelcu A.M."/>
            <person name="Hallmann A."/>
            <person name="Miller S.M."/>
            <person name="Nishii I."/>
            <person name="Ferris P."/>
            <person name="Kuo A."/>
            <person name="Mitros T."/>
            <person name="Fritz-Laylin L.K."/>
            <person name="Hellsten U."/>
            <person name="Chapman J."/>
            <person name="Simakov O."/>
            <person name="Rensing S.A."/>
            <person name="Terry A."/>
            <person name="Pangilinan J."/>
            <person name="Kapitonov V."/>
            <person name="Jurka J."/>
            <person name="Salamov A."/>
            <person name="Shapiro H."/>
            <person name="Schmutz J."/>
            <person name="Grimwood J."/>
            <person name="Lindquist E."/>
            <person name="Lucas S."/>
            <person name="Grigoriev I.V."/>
            <person name="Schmitt R."/>
            <person name="Kirk D."/>
            <person name="Rokhsar D.S."/>
        </authorList>
    </citation>
    <scope>NUCLEOTIDE SEQUENCE [LARGE SCALE GENOMIC DNA]</scope>
    <source>
        <strain evidence="8">f. Nagariensis / Eve</strain>
    </source>
</reference>
<evidence type="ECO:0000256" key="4">
    <source>
        <dbReference type="ARBA" id="ARBA00022737"/>
    </source>
</evidence>
<evidence type="ECO:0000313" key="8">
    <source>
        <dbReference type="Proteomes" id="UP000001058"/>
    </source>
</evidence>
<dbReference type="InterPro" id="IPR011049">
    <property type="entry name" value="Serralysin-like_metalloprot_C"/>
</dbReference>
<dbReference type="GO" id="GO:0005615">
    <property type="term" value="C:extracellular space"/>
    <property type="evidence" value="ECO:0007669"/>
    <property type="project" value="InterPro"/>
</dbReference>
<evidence type="ECO:0000256" key="1">
    <source>
        <dbReference type="ARBA" id="ARBA00001913"/>
    </source>
</evidence>
<accession>D8UM03</accession>
<dbReference type="KEGG" id="vcn:VOLCADRAFT_101201"/>
<feature type="non-terminal residue" evidence="7">
    <location>
        <position position="591"/>
    </location>
</feature>
<dbReference type="Gene3D" id="2.150.10.10">
    <property type="entry name" value="Serralysin-like metalloprotease, C-terminal"/>
    <property type="match status" value="1"/>
</dbReference>
<organism evidence="8">
    <name type="scientific">Volvox carteri f. nagariensis</name>
    <dbReference type="NCBI Taxonomy" id="3068"/>
    <lineage>
        <taxon>Eukaryota</taxon>
        <taxon>Viridiplantae</taxon>
        <taxon>Chlorophyta</taxon>
        <taxon>core chlorophytes</taxon>
        <taxon>Chlorophyceae</taxon>
        <taxon>CS clade</taxon>
        <taxon>Chlamydomonadales</taxon>
        <taxon>Volvocaceae</taxon>
        <taxon>Volvox</taxon>
    </lineage>
</organism>
<keyword evidence="3" id="KW-0964">Secreted</keyword>
<evidence type="ECO:0000259" key="6">
    <source>
        <dbReference type="Pfam" id="PF08548"/>
    </source>
</evidence>
<dbReference type="EMBL" id="GL378772">
    <property type="protein sequence ID" value="EFJ39246.1"/>
    <property type="molecule type" value="Genomic_DNA"/>
</dbReference>
<dbReference type="GO" id="GO:0005509">
    <property type="term" value="F:calcium ion binding"/>
    <property type="evidence" value="ECO:0007669"/>
    <property type="project" value="InterPro"/>
</dbReference>
<protein>
    <recommendedName>
        <fullName evidence="6">Peptidase M10 serralysin C-terminal domain-containing protein</fullName>
    </recommendedName>
</protein>
<sequence length="591" mass="64053">MAEAGPGRRLIRLLEGLTQPGRHHGLVRLWHIGERVPGPMHPAPLPGGAQHPPDRGLEALMRVRDHQLHAAKHGAPTDSGISAPVPAPTPSPTPAPTWTEPAATDTINGTSGNDVLTGTNAANKIVGGTGNDRIAGKLGSDALFGGTGADTFVFDTALGSSNVDSLMDFTPGTDKIQLSSDIFKSLWVQALGTDVFKVGTAAADHNDHIVYNQTTGGKGVADDGAHDGGRDNIGPGGVLMKRATGMLDKRRIVCAVCRITKIGRGAGDRRRDRAGRAPAGGSGRRGNQGQEHYKGHQPRDRHPPEAAVPVASDGHRTNHSLWNTLRRHGGPELAVHGKVRLAHQKIGAARFEFKGLLLVALGQNSGCGAERRRIDLLLLFVDKVEHHVRALTHEFGLISSDLLDLPAIRRSVRMGLRQGQPGSEGKDCERKNLRKLNRGKVDTREFDEQIRELSHKIADLRGRAASARKRAREEAGEKVRALEVKRRAEVKLARQESGLWWGNYNAVVKAYERGRRVALRNGGQMQFKRYDGTGRFVNQIQGGMTVADLFGATHSQVTVEALPENAWTHPSRGERRRLQRTRLTATILVTS</sequence>
<dbReference type="InterPro" id="IPR018511">
    <property type="entry name" value="Hemolysin-typ_Ca-bd_CS"/>
</dbReference>
<dbReference type="InParanoid" id="D8UM03"/>
<dbReference type="Proteomes" id="UP000001058">
    <property type="component" value="Unassembled WGS sequence"/>
</dbReference>
<dbReference type="PROSITE" id="PS00330">
    <property type="entry name" value="HEMOLYSIN_CALCIUM"/>
    <property type="match status" value="1"/>
</dbReference>
<dbReference type="InterPro" id="IPR001343">
    <property type="entry name" value="Hemolysn_Ca-bd"/>
</dbReference>
<dbReference type="Pfam" id="PF00353">
    <property type="entry name" value="HemolysinCabind"/>
    <property type="match status" value="1"/>
</dbReference>
<keyword evidence="4" id="KW-0677">Repeat</keyword>
<dbReference type="AlphaFoldDB" id="D8UM03"/>
<feature type="compositionally biased region" description="Pro residues" evidence="5">
    <location>
        <begin position="85"/>
        <end position="95"/>
    </location>
</feature>
<feature type="compositionally biased region" description="Basic and acidic residues" evidence="5">
    <location>
        <begin position="291"/>
        <end position="304"/>
    </location>
</feature>
<feature type="compositionally biased region" description="Basic and acidic residues" evidence="5">
    <location>
        <begin position="266"/>
        <end position="275"/>
    </location>
</feature>
<feature type="region of interest" description="Disordered" evidence="5">
    <location>
        <begin position="69"/>
        <end position="96"/>
    </location>
</feature>
<comment type="subcellular location">
    <subcellularLocation>
        <location evidence="2">Secreted</location>
    </subcellularLocation>
</comment>
<keyword evidence="8" id="KW-1185">Reference proteome</keyword>
<evidence type="ECO:0000313" key="7">
    <source>
        <dbReference type="EMBL" id="EFJ39246.1"/>
    </source>
</evidence>
<evidence type="ECO:0000256" key="5">
    <source>
        <dbReference type="SAM" id="MobiDB-lite"/>
    </source>
</evidence>
<evidence type="ECO:0000256" key="3">
    <source>
        <dbReference type="ARBA" id="ARBA00022525"/>
    </source>
</evidence>
<comment type="cofactor">
    <cofactor evidence="1">
        <name>Ca(2+)</name>
        <dbReference type="ChEBI" id="CHEBI:29108"/>
    </cofactor>
</comment>
<dbReference type="SUPFAM" id="SSF51120">
    <property type="entry name" value="beta-Roll"/>
    <property type="match status" value="1"/>
</dbReference>
<proteinExistence type="predicted"/>
<dbReference type="InterPro" id="IPR013858">
    <property type="entry name" value="Peptidase_M10B_C"/>
</dbReference>
<name>D8UM03_VOLCA</name>
<gene>
    <name evidence="7" type="ORF">VOLCADRAFT_101201</name>
</gene>